<comment type="caution">
    <text evidence="1">The sequence shown here is derived from an EMBL/GenBank/DDBJ whole genome shotgun (WGS) entry which is preliminary data.</text>
</comment>
<proteinExistence type="predicted"/>
<evidence type="ECO:0000313" key="1">
    <source>
        <dbReference type="EMBL" id="KAJ8069087.1"/>
    </source>
</evidence>
<protein>
    <submittedName>
        <fullName evidence="1">Uncharacterized protein</fullName>
    </submittedName>
</protein>
<reference evidence="1" key="1">
    <citation type="submission" date="2022-11" db="EMBL/GenBank/DDBJ databases">
        <title>Genome Resource of Sclerotinia nivalis Strain SnTB1, a Plant Pathogen Isolated from American Ginseng.</title>
        <authorList>
            <person name="Fan S."/>
        </authorList>
    </citation>
    <scope>NUCLEOTIDE SEQUENCE</scope>
    <source>
        <strain evidence="1">SnTB1</strain>
    </source>
</reference>
<sequence length="102" mass="12075">MHEIVLKHKNSHPLHFFIMNKEISITGITLFNHPKMILNTSYQKNYTEYIIHKGNNNPLFILSNFTLFQSFNFQTQHDILSSDNPFKSLTNPPILQFNNKRK</sequence>
<accession>A0A9X0AUB2</accession>
<keyword evidence="2" id="KW-1185">Reference proteome</keyword>
<evidence type="ECO:0000313" key="2">
    <source>
        <dbReference type="Proteomes" id="UP001152300"/>
    </source>
</evidence>
<dbReference type="Proteomes" id="UP001152300">
    <property type="component" value="Unassembled WGS sequence"/>
</dbReference>
<gene>
    <name evidence="1" type="ORF">OCU04_002761</name>
</gene>
<dbReference type="AlphaFoldDB" id="A0A9X0AUB2"/>
<dbReference type="EMBL" id="JAPEIS010000002">
    <property type="protein sequence ID" value="KAJ8069087.1"/>
    <property type="molecule type" value="Genomic_DNA"/>
</dbReference>
<name>A0A9X0AUB2_9HELO</name>
<organism evidence="1 2">
    <name type="scientific">Sclerotinia nivalis</name>
    <dbReference type="NCBI Taxonomy" id="352851"/>
    <lineage>
        <taxon>Eukaryota</taxon>
        <taxon>Fungi</taxon>
        <taxon>Dikarya</taxon>
        <taxon>Ascomycota</taxon>
        <taxon>Pezizomycotina</taxon>
        <taxon>Leotiomycetes</taxon>
        <taxon>Helotiales</taxon>
        <taxon>Sclerotiniaceae</taxon>
        <taxon>Sclerotinia</taxon>
    </lineage>
</organism>